<name>A0A645IUL1_9ZZZZ</name>
<organism evidence="1">
    <name type="scientific">bioreactor metagenome</name>
    <dbReference type="NCBI Taxonomy" id="1076179"/>
    <lineage>
        <taxon>unclassified sequences</taxon>
        <taxon>metagenomes</taxon>
        <taxon>ecological metagenomes</taxon>
    </lineage>
</organism>
<gene>
    <name evidence="1" type="ORF">SDC9_201768</name>
</gene>
<proteinExistence type="predicted"/>
<sequence>MFLGSNHKKFIVIVGKKFLSGHDVIGDVECWEAVAPVRTPVGNCERKAERFALARLLSGELHALDLHGVWAGFRMAKIVFPRSVS</sequence>
<dbReference type="AlphaFoldDB" id="A0A645IUL1"/>
<dbReference type="EMBL" id="VSSQ01121993">
    <property type="protein sequence ID" value="MPN54099.1"/>
    <property type="molecule type" value="Genomic_DNA"/>
</dbReference>
<evidence type="ECO:0000313" key="1">
    <source>
        <dbReference type="EMBL" id="MPN54099.1"/>
    </source>
</evidence>
<protein>
    <submittedName>
        <fullName evidence="1">Uncharacterized protein</fullName>
    </submittedName>
</protein>
<reference evidence="1" key="1">
    <citation type="submission" date="2019-08" db="EMBL/GenBank/DDBJ databases">
        <authorList>
            <person name="Kucharzyk K."/>
            <person name="Murdoch R.W."/>
            <person name="Higgins S."/>
            <person name="Loffler F."/>
        </authorList>
    </citation>
    <scope>NUCLEOTIDE SEQUENCE</scope>
</reference>
<accession>A0A645IUL1</accession>
<comment type="caution">
    <text evidence="1">The sequence shown here is derived from an EMBL/GenBank/DDBJ whole genome shotgun (WGS) entry which is preliminary data.</text>
</comment>